<feature type="transmembrane region" description="Helical" evidence="2">
    <location>
        <begin position="240"/>
        <end position="259"/>
    </location>
</feature>
<evidence type="ECO:0000256" key="1">
    <source>
        <dbReference type="SAM" id="MobiDB-lite"/>
    </source>
</evidence>
<evidence type="ECO:0000256" key="3">
    <source>
        <dbReference type="SAM" id="SignalP"/>
    </source>
</evidence>
<dbReference type="InterPro" id="IPR002619">
    <property type="entry name" value="CX"/>
</dbReference>
<reference evidence="6" key="2">
    <citation type="submission" date="2020-10" db="UniProtKB">
        <authorList>
            <consortium name="WormBaseParasite"/>
        </authorList>
    </citation>
    <scope>IDENTIFICATION</scope>
</reference>
<feature type="compositionally biased region" description="Gly residues" evidence="1">
    <location>
        <begin position="86"/>
        <end position="98"/>
    </location>
</feature>
<evidence type="ECO:0000313" key="5">
    <source>
        <dbReference type="Proteomes" id="UP000492821"/>
    </source>
</evidence>
<keyword evidence="2" id="KW-0472">Membrane</keyword>
<keyword evidence="3" id="KW-0732">Signal</keyword>
<feature type="domain" description="CX" evidence="4">
    <location>
        <begin position="167"/>
        <end position="224"/>
    </location>
</feature>
<dbReference type="AlphaFoldDB" id="A0A7E4WB61"/>
<feature type="region of interest" description="Disordered" evidence="1">
    <location>
        <begin position="32"/>
        <end position="98"/>
    </location>
</feature>
<keyword evidence="2" id="KW-0812">Transmembrane</keyword>
<feature type="signal peptide" evidence="3">
    <location>
        <begin position="1"/>
        <end position="26"/>
    </location>
</feature>
<proteinExistence type="predicted"/>
<accession>A0A7E4WB61</accession>
<evidence type="ECO:0000256" key="2">
    <source>
        <dbReference type="SAM" id="Phobius"/>
    </source>
</evidence>
<organism evidence="5 6">
    <name type="scientific">Panagrellus redivivus</name>
    <name type="common">Microworm</name>
    <dbReference type="NCBI Taxonomy" id="6233"/>
    <lineage>
        <taxon>Eukaryota</taxon>
        <taxon>Metazoa</taxon>
        <taxon>Ecdysozoa</taxon>
        <taxon>Nematoda</taxon>
        <taxon>Chromadorea</taxon>
        <taxon>Rhabditida</taxon>
        <taxon>Tylenchina</taxon>
        <taxon>Panagrolaimomorpha</taxon>
        <taxon>Panagrolaimoidea</taxon>
        <taxon>Panagrolaimidae</taxon>
        <taxon>Panagrellus</taxon>
    </lineage>
</organism>
<name>A0A7E4WB61_PANRE</name>
<evidence type="ECO:0000313" key="6">
    <source>
        <dbReference type="WBParaSite" id="Pan_g8802.t1"/>
    </source>
</evidence>
<reference evidence="5" key="1">
    <citation type="journal article" date="2013" name="Genetics">
        <title>The draft genome and transcriptome of Panagrellus redivivus are shaped by the harsh demands of a free-living lifestyle.</title>
        <authorList>
            <person name="Srinivasan J."/>
            <person name="Dillman A.R."/>
            <person name="Macchietto M.G."/>
            <person name="Heikkinen L."/>
            <person name="Lakso M."/>
            <person name="Fracchia K.M."/>
            <person name="Antoshechkin I."/>
            <person name="Mortazavi A."/>
            <person name="Wong G."/>
            <person name="Sternberg P.W."/>
        </authorList>
    </citation>
    <scope>NUCLEOTIDE SEQUENCE [LARGE SCALE GENOMIC DNA]</scope>
    <source>
        <strain evidence="5">MT8872</strain>
    </source>
</reference>
<feature type="compositionally biased region" description="Low complexity" evidence="1">
    <location>
        <begin position="50"/>
        <end position="66"/>
    </location>
</feature>
<dbReference type="Proteomes" id="UP000492821">
    <property type="component" value="Unassembled WGS sequence"/>
</dbReference>
<dbReference type="Pfam" id="PF01705">
    <property type="entry name" value="CX"/>
    <property type="match status" value="1"/>
</dbReference>
<dbReference type="PANTHER" id="PTHR47520">
    <property type="entry name" value="CX DOMAIN-CONTAINING PROTEIN-RELATED"/>
    <property type="match status" value="1"/>
</dbReference>
<sequence>MDPRCILRKIWFTILILFVYFDHAGGKRGGISMGRSRGGSHSRTGGGIFGSSSNRGSSGSSGSTWGRTGGIGSGSAGHQMPNKHGNTGGGIFGGGSSGGYRGNQGGSSGFGWNSKPRYSKSGIGSAVRSNQFKNVIVGAAAGYLTYQAGKHLIRSAMAPMMWNNRPYYWGQSHYPSRPGQSMCRMPLDQNDPQLGNVYFQDNTRPREIVWGCGYNEYCCGYECCRGNGGSGYMGRDYQTYGLGSVLIVLFMVCCSCLMIRRYCMNSGYAPGIAR</sequence>
<feature type="chain" id="PRO_5028873016" evidence="3">
    <location>
        <begin position="27"/>
        <end position="274"/>
    </location>
</feature>
<protein>
    <submittedName>
        <fullName evidence="6">CX domain-containing protein</fullName>
    </submittedName>
</protein>
<dbReference type="WBParaSite" id="Pan_g8802.t1">
    <property type="protein sequence ID" value="Pan_g8802.t1"/>
    <property type="gene ID" value="Pan_g8802"/>
</dbReference>
<keyword evidence="5" id="KW-1185">Reference proteome</keyword>
<dbReference type="PANTHER" id="PTHR47520:SF11">
    <property type="entry name" value="CX DOMAIN-CONTAINING PROTEIN"/>
    <property type="match status" value="1"/>
</dbReference>
<keyword evidence="2" id="KW-1133">Transmembrane helix</keyword>
<feature type="compositionally biased region" description="Low complexity" evidence="1">
    <location>
        <begin position="33"/>
        <end position="43"/>
    </location>
</feature>
<evidence type="ECO:0000259" key="4">
    <source>
        <dbReference type="Pfam" id="PF01705"/>
    </source>
</evidence>